<comment type="caution">
    <text evidence="3">The sequence shown here is derived from an EMBL/GenBank/DDBJ whole genome shotgun (WGS) entry which is preliminary data.</text>
</comment>
<protein>
    <submittedName>
        <fullName evidence="3">Uncharacterized protein</fullName>
    </submittedName>
</protein>
<evidence type="ECO:0000256" key="2">
    <source>
        <dbReference type="SAM" id="MobiDB-lite"/>
    </source>
</evidence>
<feature type="region of interest" description="Disordered" evidence="2">
    <location>
        <begin position="675"/>
        <end position="701"/>
    </location>
</feature>
<accession>A0A507QN67</accession>
<name>A0A507QN67_MONPU</name>
<dbReference type="STRING" id="5098.A0A507QN67"/>
<evidence type="ECO:0000313" key="3">
    <source>
        <dbReference type="EMBL" id="TQB69051.1"/>
    </source>
</evidence>
<evidence type="ECO:0000313" key="4">
    <source>
        <dbReference type="Proteomes" id="UP000319663"/>
    </source>
</evidence>
<feature type="compositionally biased region" description="Acidic residues" evidence="2">
    <location>
        <begin position="35"/>
        <end position="63"/>
    </location>
</feature>
<dbReference type="AlphaFoldDB" id="A0A507QN67"/>
<feature type="coiled-coil region" evidence="1">
    <location>
        <begin position="572"/>
        <end position="604"/>
    </location>
</feature>
<feature type="compositionally biased region" description="Low complexity" evidence="2">
    <location>
        <begin position="11"/>
        <end position="26"/>
    </location>
</feature>
<dbReference type="Pfam" id="PF11917">
    <property type="entry name" value="DUF3435"/>
    <property type="match status" value="1"/>
</dbReference>
<proteinExistence type="predicted"/>
<feature type="region of interest" description="Disordered" evidence="2">
    <location>
        <begin position="1"/>
        <end position="64"/>
    </location>
</feature>
<keyword evidence="4" id="KW-1185">Reference proteome</keyword>
<sequence length="1002" mass="115531">MAPSKRDSGRAVSASDDASDSDASSVLSQVFSDNGSDDESASDLESDKEDSDDESDSDDDDLHDEGQLSAEEYLAIAENLNVSELRQKRYSPNTQDKLDETREYWNRFCRHIRVDPVQQWRFISNSDETVQFLCAFFSWRCDIRRGKNGRHCPGIKYKSSLQSFWKWWHLVLKQETLSGLSKDTIVKVEDVIALVATEKKLKEDRRPKKNMYIEDVSEFARVLLSTTETSFGCGWRRIQLLFYTQLAAITASRPGALLHLRYQDLGLKLIRDPEGGRPNLIIFLKPDFTKRFLGKKAPNEFKIPEIIFDPTLTLSPHVCLLSMLFHIDGFKRITKTGPVLDNAKALYSVGIVDGLNQQDLKLKDEILDKYVFCQVERETTGYRIVLEKRMLSSTLRSQMRRVGEITAFEDIIKPYLLRYAGAKEFNNSEEISDALQNVMMQHSDIRTFIRHYEVDVDVDAQGIIRKTGSQTPLVRFACSLSASIDPNRPYKLSTEESRSINDLPAVRARQDTVHRRKRKWDAQAAKYERYRISCKALFGHLDEGALSKRQAKRQRRLRDKLEVSHDRTMEAKRRHNRAVRALRNEKQRQRNQRIRENLERYRNEQPVIDLECQLAGLMVTPRVKKTLQDRDSMSAQHLAFIDCMMAIPGKTLEAEYQRRIAAINAGTVFCGVEEGRPTRRAAQSPRRPAPDDEDSHCSAKRQRVVIKEETENALRHAIDSVRVTSPEDRPTICFVCVGNPNIPVKDRITNHAEDAHGTVIRGRIQEKLALESRKVLLSAMQTCRDLYSCYQDNEKSIITSIFSTILQNAIRYDRQHGLLGPGLIIQQLIVAIKSACVNRDVVLQIFTDAWKYLYEKDLEELLIPIAMGLAWSLVLDDRKQDAINFLTQIYEHRPPFLLSSFRLSVKHYRRPEKHPESPSTFAPLEYLLYKLSKENMHFSEAESEQRLLKYIYHRGEMLQKLPAALISRYGIKFFMTEDRLQNGIRIEEDLVSDEVTPEKEGE</sequence>
<reference evidence="3 4" key="1">
    <citation type="submission" date="2019-06" db="EMBL/GenBank/DDBJ databases">
        <title>Wine fermentation using esterase from Monascus purpureus.</title>
        <authorList>
            <person name="Geng C."/>
            <person name="Zhang Y."/>
        </authorList>
    </citation>
    <scope>NUCLEOTIDE SEQUENCE [LARGE SCALE GENOMIC DNA]</scope>
    <source>
        <strain evidence="3">HQ1</strain>
    </source>
</reference>
<evidence type="ECO:0000256" key="1">
    <source>
        <dbReference type="SAM" id="Coils"/>
    </source>
</evidence>
<dbReference type="Proteomes" id="UP000319663">
    <property type="component" value="Unassembled WGS sequence"/>
</dbReference>
<gene>
    <name evidence="3" type="ORF">MPDQ_002415</name>
</gene>
<dbReference type="InterPro" id="IPR021842">
    <property type="entry name" value="DUF3435"/>
</dbReference>
<dbReference type="PANTHER" id="PTHR37535">
    <property type="entry name" value="FLUG DOMAIN PROTEIN"/>
    <property type="match status" value="1"/>
</dbReference>
<keyword evidence="1" id="KW-0175">Coiled coil</keyword>
<organism evidence="3 4">
    <name type="scientific">Monascus purpureus</name>
    <name type="common">Red mold</name>
    <name type="synonym">Monascus anka</name>
    <dbReference type="NCBI Taxonomy" id="5098"/>
    <lineage>
        <taxon>Eukaryota</taxon>
        <taxon>Fungi</taxon>
        <taxon>Dikarya</taxon>
        <taxon>Ascomycota</taxon>
        <taxon>Pezizomycotina</taxon>
        <taxon>Eurotiomycetes</taxon>
        <taxon>Eurotiomycetidae</taxon>
        <taxon>Eurotiales</taxon>
        <taxon>Aspergillaceae</taxon>
        <taxon>Monascus</taxon>
    </lineage>
</organism>
<dbReference type="PANTHER" id="PTHR37535:SF2">
    <property type="entry name" value="FINGER DOMAIN PROTEIN, PUTATIVE (AFU_ORTHOLOGUE AFUA_6G09300)-RELATED"/>
    <property type="match status" value="1"/>
</dbReference>
<dbReference type="EMBL" id="VIFY01000175">
    <property type="protein sequence ID" value="TQB69051.1"/>
    <property type="molecule type" value="Genomic_DNA"/>
</dbReference>